<evidence type="ECO:0000256" key="4">
    <source>
        <dbReference type="ARBA" id="ARBA00023136"/>
    </source>
</evidence>
<evidence type="ECO:0000313" key="8">
    <source>
        <dbReference type="EMBL" id="CAP35315.2"/>
    </source>
</evidence>
<dbReference type="EMBL" id="HE600976">
    <property type="protein sequence ID" value="CAP35315.2"/>
    <property type="molecule type" value="Genomic_DNA"/>
</dbReference>
<keyword evidence="6" id="KW-1003">Cell membrane</keyword>
<dbReference type="GO" id="GO:0034707">
    <property type="term" value="C:chloride channel complex"/>
    <property type="evidence" value="ECO:0007669"/>
    <property type="project" value="UniProtKB-KW"/>
</dbReference>
<accession>A8XRP1</accession>
<feature type="region of interest" description="Disordered" evidence="7">
    <location>
        <begin position="536"/>
        <end position="681"/>
    </location>
</feature>
<feature type="compositionally biased region" description="Basic residues" evidence="7">
    <location>
        <begin position="597"/>
        <end position="615"/>
    </location>
</feature>
<feature type="compositionally biased region" description="Basic residues" evidence="7">
    <location>
        <begin position="625"/>
        <end position="634"/>
    </location>
</feature>
<keyword evidence="6" id="KW-0813">Transport</keyword>
<reference evidence="8 9" key="2">
    <citation type="journal article" date="2011" name="PLoS Genet.">
        <title>Caenorhabditis briggsae recombinant inbred line genotypes reveal inter-strain incompatibility and the evolution of recombination.</title>
        <authorList>
            <person name="Ross J.A."/>
            <person name="Koboldt D.C."/>
            <person name="Staisch J.E."/>
            <person name="Chamberlin H.M."/>
            <person name="Gupta B.P."/>
            <person name="Miller R.D."/>
            <person name="Baird S.E."/>
            <person name="Haag E.S."/>
        </authorList>
    </citation>
    <scope>NUCLEOTIDE SEQUENCE [LARGE SCALE GENOMIC DNA]</scope>
    <source>
        <strain evidence="8 9">AF16</strain>
    </source>
</reference>
<keyword evidence="6" id="KW-0406">Ion transport</keyword>
<dbReference type="WormBase" id="CBG17620a">
    <property type="protein sequence ID" value="CBP41744"/>
    <property type="gene ID" value="WBGene00037195"/>
    <property type="gene designation" value="Cbr-best-15"/>
</dbReference>
<name>A8XRP1_CAEBR</name>
<dbReference type="GO" id="GO:0005886">
    <property type="term" value="C:plasma membrane"/>
    <property type="evidence" value="ECO:0000318"/>
    <property type="project" value="GO_Central"/>
</dbReference>
<keyword evidence="4 6" id="KW-0472">Membrane</keyword>
<keyword evidence="6" id="KW-0869">Chloride channel</keyword>
<evidence type="ECO:0000313" key="9">
    <source>
        <dbReference type="Proteomes" id="UP000008549"/>
    </source>
</evidence>
<dbReference type="InParanoid" id="A8XRP1"/>
<feature type="compositionally biased region" description="Basic residues" evidence="7">
    <location>
        <begin position="643"/>
        <end position="671"/>
    </location>
</feature>
<evidence type="ECO:0000256" key="1">
    <source>
        <dbReference type="ARBA" id="ARBA00004141"/>
    </source>
</evidence>
<dbReference type="InterPro" id="IPR021134">
    <property type="entry name" value="Bestrophin-like"/>
</dbReference>
<keyword evidence="6" id="KW-0868">Chloride</keyword>
<organism evidence="8 9">
    <name type="scientific">Caenorhabditis briggsae</name>
    <dbReference type="NCBI Taxonomy" id="6238"/>
    <lineage>
        <taxon>Eukaryota</taxon>
        <taxon>Metazoa</taxon>
        <taxon>Ecdysozoa</taxon>
        <taxon>Nematoda</taxon>
        <taxon>Chromadorea</taxon>
        <taxon>Rhabditida</taxon>
        <taxon>Rhabditina</taxon>
        <taxon>Rhabditomorpha</taxon>
        <taxon>Rhabditoidea</taxon>
        <taxon>Rhabditidae</taxon>
        <taxon>Peloderinae</taxon>
        <taxon>Caenorhabditis</taxon>
    </lineage>
</organism>
<sequence length="681" mass="78088">MTVSYNLDVSSASIFSFLRLQLRWKGSIWKYLLKELFFFILAFGVVSGVYRSNLIIGENTRKIWDNFAALFDQTMEFIPLTFMLGFFVTIIVRRWNDIFANLGWVDNTAITIANYIRGTDDRTRMIRRNVIRYMVLTQVLVFRDISLQVRRRFPTLESIVLAGFMLEHEKEMLCNVACKYSKYFVPIQWSTGLLVEARTEGKIAADLLMNEIGKNIIEFRKGLALLSNYDWVPIPLAYPQVVFLAVRSYFFMALIARQSVLLDGKDPEQPSILYPIVPFVMSVLQFIFVVGWMKVAESMINPLGEDDDDFECNFLLDRNLAIGLIIVDDCYNQIPTVEKDVFWCSDVEPLYSVDTAMIPKNPQIGSAANYEVKTDEEEVMMMPHMDDVDMFDFESTNHLIPRKTFSVISIQRPFGSRASLASRKRSMMFDQLRGRMAKKQNRNNMFQNSASQATLHYNFESQAPSEINLSTLEMTAPKRKTSTGKLGSTSESNHCFLNVAEEQHKLSAEVLPIVLEEDEERSKMLEKDKTKFSRVIGVNREQNTGNAPWCGDTIPSKRRTRESGSRSGRSKSSSRFSTFIQGGGGGQKALRSARSTSRGRRSNSKRSRRSSRSRSRSVSTARESSRRRVRRASKASRCDRSRSRNRSSSRRPSSRRSARRSVSRLSNRRTTPKVSRSKWVT</sequence>
<dbReference type="AlphaFoldDB" id="A8XRP1"/>
<comment type="similarity">
    <text evidence="5 6">Belongs to the anion channel-forming bestrophin (TC 1.A.46) family. Calcium-sensitive chloride channel subfamily.</text>
</comment>
<feature type="transmembrane region" description="Helical" evidence="6">
    <location>
        <begin position="272"/>
        <end position="293"/>
    </location>
</feature>
<feature type="transmembrane region" description="Helical" evidence="6">
    <location>
        <begin position="31"/>
        <end position="50"/>
    </location>
</feature>
<evidence type="ECO:0000256" key="7">
    <source>
        <dbReference type="SAM" id="MobiDB-lite"/>
    </source>
</evidence>
<dbReference type="InterPro" id="IPR000615">
    <property type="entry name" value="Bestrophin"/>
</dbReference>
<evidence type="ECO:0000256" key="5">
    <source>
        <dbReference type="ARBA" id="ARBA00034769"/>
    </source>
</evidence>
<dbReference type="Proteomes" id="UP000008549">
    <property type="component" value="Unassembled WGS sequence"/>
</dbReference>
<proteinExistence type="inferred from homology"/>
<keyword evidence="3 6" id="KW-1133">Transmembrane helix</keyword>
<dbReference type="GO" id="GO:1902476">
    <property type="term" value="P:chloride transmembrane transport"/>
    <property type="evidence" value="ECO:0000318"/>
    <property type="project" value="GO_Central"/>
</dbReference>
<feature type="compositionally biased region" description="Low complexity" evidence="7">
    <location>
        <begin position="565"/>
        <end position="579"/>
    </location>
</feature>
<evidence type="ECO:0000256" key="6">
    <source>
        <dbReference type="RuleBase" id="RU363126"/>
    </source>
</evidence>
<keyword evidence="9" id="KW-1185">Reference proteome</keyword>
<dbReference type="PANTHER" id="PTHR10736:SF63">
    <property type="entry name" value="BESTROPHIN HOMOLOG-RELATED"/>
    <property type="match status" value="1"/>
</dbReference>
<keyword evidence="6" id="KW-0407">Ion channel</keyword>
<protein>
    <recommendedName>
        <fullName evidence="6">Bestrophin homolog</fullName>
    </recommendedName>
</protein>
<dbReference type="eggNOG" id="KOG3547">
    <property type="taxonomic scope" value="Eukaryota"/>
</dbReference>
<feature type="compositionally biased region" description="Polar residues" evidence="7">
    <location>
        <begin position="672"/>
        <end position="681"/>
    </location>
</feature>
<dbReference type="Pfam" id="PF01062">
    <property type="entry name" value="Bestrophin"/>
    <property type="match status" value="1"/>
</dbReference>
<evidence type="ECO:0000313" key="10">
    <source>
        <dbReference type="WormBase" id="CBG17620a"/>
    </source>
</evidence>
<feature type="transmembrane region" description="Helical" evidence="6">
    <location>
        <begin position="70"/>
        <end position="92"/>
    </location>
</feature>
<dbReference type="HOGENOM" id="CLU_018069_7_2_1"/>
<dbReference type="PANTHER" id="PTHR10736">
    <property type="entry name" value="BESTROPHIN"/>
    <property type="match status" value="1"/>
</dbReference>
<dbReference type="STRING" id="6238.A8XRP1"/>
<gene>
    <name evidence="10" type="primary">best-15</name>
    <name evidence="8 10" type="ORF">CBG17620</name>
    <name evidence="8" type="ORF">CBG_17620</name>
</gene>
<evidence type="ECO:0000256" key="3">
    <source>
        <dbReference type="ARBA" id="ARBA00022989"/>
    </source>
</evidence>
<evidence type="ECO:0000256" key="2">
    <source>
        <dbReference type="ARBA" id="ARBA00022692"/>
    </source>
</evidence>
<dbReference type="OMA" id="PIQWSTG"/>
<dbReference type="FunCoup" id="A8XRP1">
    <property type="interactions" value="559"/>
</dbReference>
<dbReference type="GO" id="GO:0005254">
    <property type="term" value="F:chloride channel activity"/>
    <property type="evidence" value="ECO:0000318"/>
    <property type="project" value="GO_Central"/>
</dbReference>
<comment type="subcellular location">
    <subcellularLocation>
        <location evidence="6">Cell membrane</location>
        <topology evidence="6">Multi-pass membrane protein</topology>
    </subcellularLocation>
    <subcellularLocation>
        <location evidence="1">Membrane</location>
        <topology evidence="1">Multi-pass membrane protein</topology>
    </subcellularLocation>
</comment>
<reference evidence="8 9" key="1">
    <citation type="journal article" date="2003" name="PLoS Biol.">
        <title>The genome sequence of Caenorhabditis briggsae: a platform for comparative genomics.</title>
        <authorList>
            <person name="Stein L.D."/>
            <person name="Bao Z."/>
            <person name="Blasiar D."/>
            <person name="Blumenthal T."/>
            <person name="Brent M.R."/>
            <person name="Chen N."/>
            <person name="Chinwalla A."/>
            <person name="Clarke L."/>
            <person name="Clee C."/>
            <person name="Coghlan A."/>
            <person name="Coulson A."/>
            <person name="D'Eustachio P."/>
            <person name="Fitch D.H."/>
            <person name="Fulton L.A."/>
            <person name="Fulton R.E."/>
            <person name="Griffiths-Jones S."/>
            <person name="Harris T.W."/>
            <person name="Hillier L.W."/>
            <person name="Kamath R."/>
            <person name="Kuwabara P.E."/>
            <person name="Mardis E.R."/>
            <person name="Marra M.A."/>
            <person name="Miner T.L."/>
            <person name="Minx P."/>
            <person name="Mullikin J.C."/>
            <person name="Plumb R.W."/>
            <person name="Rogers J."/>
            <person name="Schein J.E."/>
            <person name="Sohrmann M."/>
            <person name="Spieth J."/>
            <person name="Stajich J.E."/>
            <person name="Wei C."/>
            <person name="Willey D."/>
            <person name="Wilson R.K."/>
            <person name="Durbin R."/>
            <person name="Waterston R.H."/>
        </authorList>
    </citation>
    <scope>NUCLEOTIDE SEQUENCE [LARGE SCALE GENOMIC DNA]</scope>
    <source>
        <strain evidence="8 9">AF16</strain>
    </source>
</reference>
<keyword evidence="2 6" id="KW-0812">Transmembrane</keyword>
<comment type="function">
    <text evidence="6">Forms chloride channels.</text>
</comment>